<comment type="caution">
    <text evidence="3">The sequence shown here is derived from an EMBL/GenBank/DDBJ whole genome shotgun (WGS) entry which is preliminary data.</text>
</comment>
<organism evidence="3 4">
    <name type="scientific">Coccomyxa subellipsoidea (strain C-169)</name>
    <name type="common">Green microalga</name>
    <dbReference type="NCBI Taxonomy" id="574566"/>
    <lineage>
        <taxon>Eukaryota</taxon>
        <taxon>Viridiplantae</taxon>
        <taxon>Chlorophyta</taxon>
        <taxon>core chlorophytes</taxon>
        <taxon>Trebouxiophyceae</taxon>
        <taxon>Trebouxiophyceae incertae sedis</taxon>
        <taxon>Coccomyxaceae</taxon>
        <taxon>Coccomyxa</taxon>
        <taxon>Coccomyxa subellipsoidea</taxon>
    </lineage>
</organism>
<dbReference type="Pfam" id="PF12999">
    <property type="entry name" value="PRKCSH-like"/>
    <property type="match status" value="1"/>
</dbReference>
<evidence type="ECO:0000313" key="4">
    <source>
        <dbReference type="Proteomes" id="UP000007264"/>
    </source>
</evidence>
<evidence type="ECO:0000256" key="1">
    <source>
        <dbReference type="ARBA" id="ARBA00023157"/>
    </source>
</evidence>
<dbReference type="GO" id="GO:0017177">
    <property type="term" value="C:glucosidase II complex"/>
    <property type="evidence" value="ECO:0007669"/>
    <property type="project" value="TreeGrafter"/>
</dbReference>
<evidence type="ECO:0000259" key="2">
    <source>
        <dbReference type="Pfam" id="PF12999"/>
    </source>
</evidence>
<dbReference type="Proteomes" id="UP000007264">
    <property type="component" value="Unassembled WGS sequence"/>
</dbReference>
<dbReference type="EMBL" id="AGSI01000016">
    <property type="protein sequence ID" value="EIE20065.1"/>
    <property type="molecule type" value="Genomic_DNA"/>
</dbReference>
<evidence type="ECO:0000313" key="3">
    <source>
        <dbReference type="EMBL" id="EIE20065.1"/>
    </source>
</evidence>
<keyword evidence="1" id="KW-1015">Disulfide bond</keyword>
<dbReference type="InterPro" id="IPR028146">
    <property type="entry name" value="PRKCSH_N"/>
</dbReference>
<dbReference type="InterPro" id="IPR036055">
    <property type="entry name" value="LDL_receptor-like_sf"/>
</dbReference>
<accession>I0YNU6</accession>
<gene>
    <name evidence="3" type="ORF">COCSUDRAFT_18731</name>
</gene>
<dbReference type="Gene3D" id="4.10.400.10">
    <property type="entry name" value="Low-density Lipoprotein Receptor"/>
    <property type="match status" value="1"/>
</dbReference>
<dbReference type="GO" id="GO:0006491">
    <property type="term" value="P:N-glycan processing"/>
    <property type="evidence" value="ECO:0007669"/>
    <property type="project" value="TreeGrafter"/>
</dbReference>
<dbReference type="STRING" id="574566.I0YNU6"/>
<keyword evidence="4" id="KW-1185">Reference proteome</keyword>
<dbReference type="RefSeq" id="XP_005644609.1">
    <property type="nucleotide sequence ID" value="XM_005644552.1"/>
</dbReference>
<sequence>RAIPCAQVNDDYCDCSNGKDEPGTSACSARGARFSCTGENKTISTAFVDDGFIDCKNGSDES</sequence>
<proteinExistence type="predicted"/>
<dbReference type="eggNOG" id="KOG2397">
    <property type="taxonomic scope" value="Eukaryota"/>
</dbReference>
<reference evidence="3 4" key="1">
    <citation type="journal article" date="2012" name="Genome Biol.">
        <title>The genome of the polar eukaryotic microalga coccomyxa subellipsoidea reveals traits of cold adaptation.</title>
        <authorList>
            <person name="Blanc G."/>
            <person name="Agarkova I."/>
            <person name="Grimwood J."/>
            <person name="Kuo A."/>
            <person name="Brueggeman A."/>
            <person name="Dunigan D."/>
            <person name="Gurnon J."/>
            <person name="Ladunga I."/>
            <person name="Lindquist E."/>
            <person name="Lucas S."/>
            <person name="Pangilinan J."/>
            <person name="Proschold T."/>
            <person name="Salamov A."/>
            <person name="Schmutz J."/>
            <person name="Weeks D."/>
            <person name="Yamada T."/>
            <person name="Claverie J.M."/>
            <person name="Grigoriev I."/>
            <person name="Van Etten J."/>
            <person name="Lomsadze A."/>
            <person name="Borodovsky M."/>
        </authorList>
    </citation>
    <scope>NUCLEOTIDE SEQUENCE [LARGE SCALE GENOMIC DNA]</scope>
    <source>
        <strain evidence="3 4">C-169</strain>
    </source>
</reference>
<dbReference type="SUPFAM" id="SSF57424">
    <property type="entry name" value="LDL receptor-like module"/>
    <property type="match status" value="1"/>
</dbReference>
<dbReference type="PANTHER" id="PTHR12630">
    <property type="entry name" value="N-LINKED OLIGOSACCHARIDE PROCESSING"/>
    <property type="match status" value="1"/>
</dbReference>
<feature type="non-terminal residue" evidence="3">
    <location>
        <position position="1"/>
    </location>
</feature>
<dbReference type="OrthoDB" id="28322at2759"/>
<name>I0YNU6_COCSC</name>
<dbReference type="PANTHER" id="PTHR12630:SF1">
    <property type="entry name" value="GLUCOSIDASE 2 SUBUNIT BETA"/>
    <property type="match status" value="1"/>
</dbReference>
<dbReference type="GeneID" id="17038041"/>
<dbReference type="InterPro" id="IPR039794">
    <property type="entry name" value="Gtb1-like"/>
</dbReference>
<protein>
    <recommendedName>
        <fullName evidence="2">Glucosidase II beta subunit N-terminal domain-containing protein</fullName>
    </recommendedName>
</protein>
<dbReference type="AlphaFoldDB" id="I0YNU6"/>
<dbReference type="KEGG" id="csl:COCSUDRAFT_18731"/>
<feature type="domain" description="Glucosidase II beta subunit N-terminal" evidence="2">
    <location>
        <begin position="5"/>
        <end position="61"/>
    </location>
</feature>